<evidence type="ECO:0000256" key="6">
    <source>
        <dbReference type="SAM" id="Phobius"/>
    </source>
</evidence>
<protein>
    <submittedName>
        <fullName evidence="8">Amino acid transporter</fullName>
    </submittedName>
</protein>
<dbReference type="RefSeq" id="WP_188568631.1">
    <property type="nucleotide sequence ID" value="NZ_BMED01000006.1"/>
</dbReference>
<keyword evidence="5 6" id="KW-0472">Membrane</keyword>
<proteinExistence type="predicted"/>
<evidence type="ECO:0000256" key="1">
    <source>
        <dbReference type="ARBA" id="ARBA00004651"/>
    </source>
</evidence>
<gene>
    <name evidence="8" type="ORF">GCM10011396_47480</name>
</gene>
<evidence type="ECO:0000313" key="8">
    <source>
        <dbReference type="EMBL" id="GGC94618.1"/>
    </source>
</evidence>
<dbReference type="GO" id="GO:0005886">
    <property type="term" value="C:plasma membrane"/>
    <property type="evidence" value="ECO:0007669"/>
    <property type="project" value="UniProtKB-SubCell"/>
</dbReference>
<dbReference type="InterPro" id="IPR001123">
    <property type="entry name" value="LeuE-type"/>
</dbReference>
<feature type="chain" id="PRO_5037617775" evidence="7">
    <location>
        <begin position="18"/>
        <end position="209"/>
    </location>
</feature>
<keyword evidence="4 6" id="KW-1133">Transmembrane helix</keyword>
<dbReference type="Proteomes" id="UP000637423">
    <property type="component" value="Unassembled WGS sequence"/>
</dbReference>
<dbReference type="PIRSF" id="PIRSF006324">
    <property type="entry name" value="LeuE"/>
    <property type="match status" value="1"/>
</dbReference>
<dbReference type="GO" id="GO:0015171">
    <property type="term" value="F:amino acid transmembrane transporter activity"/>
    <property type="evidence" value="ECO:0007669"/>
    <property type="project" value="TreeGrafter"/>
</dbReference>
<name>A0A916XQ11_9BURK</name>
<dbReference type="AlphaFoldDB" id="A0A916XQ11"/>
<feature type="signal peptide" evidence="7">
    <location>
        <begin position="1"/>
        <end position="17"/>
    </location>
</feature>
<evidence type="ECO:0000256" key="7">
    <source>
        <dbReference type="SAM" id="SignalP"/>
    </source>
</evidence>
<comment type="caution">
    <text evidence="8">The sequence shown here is derived from an EMBL/GenBank/DDBJ whole genome shotgun (WGS) entry which is preliminary data.</text>
</comment>
<dbReference type="PANTHER" id="PTHR30086">
    <property type="entry name" value="ARGININE EXPORTER PROTEIN ARGO"/>
    <property type="match status" value="1"/>
</dbReference>
<comment type="subcellular location">
    <subcellularLocation>
        <location evidence="1">Cell membrane</location>
        <topology evidence="1">Multi-pass membrane protein</topology>
    </subcellularLocation>
</comment>
<evidence type="ECO:0000313" key="9">
    <source>
        <dbReference type="Proteomes" id="UP000637423"/>
    </source>
</evidence>
<feature type="transmembrane region" description="Helical" evidence="6">
    <location>
        <begin position="115"/>
        <end position="137"/>
    </location>
</feature>
<organism evidence="8 9">
    <name type="scientific">Undibacterium terreum</name>
    <dbReference type="NCBI Taxonomy" id="1224302"/>
    <lineage>
        <taxon>Bacteria</taxon>
        <taxon>Pseudomonadati</taxon>
        <taxon>Pseudomonadota</taxon>
        <taxon>Betaproteobacteria</taxon>
        <taxon>Burkholderiales</taxon>
        <taxon>Oxalobacteraceae</taxon>
        <taxon>Undibacterium</taxon>
    </lineage>
</organism>
<reference evidence="8" key="2">
    <citation type="submission" date="2020-09" db="EMBL/GenBank/DDBJ databases">
        <authorList>
            <person name="Sun Q."/>
            <person name="Zhou Y."/>
        </authorList>
    </citation>
    <scope>NUCLEOTIDE SEQUENCE</scope>
    <source>
        <strain evidence="8">CGMCC 1.10998</strain>
    </source>
</reference>
<feature type="transmembrane region" description="Helical" evidence="6">
    <location>
        <begin position="149"/>
        <end position="172"/>
    </location>
</feature>
<dbReference type="PANTHER" id="PTHR30086:SF20">
    <property type="entry name" value="ARGININE EXPORTER PROTEIN ARGO-RELATED"/>
    <property type="match status" value="1"/>
</dbReference>
<keyword evidence="3 6" id="KW-0812">Transmembrane</keyword>
<accession>A0A916XQ11</accession>
<sequence>MLVSTLLLFFVSSVALAVTPGPTMLLALSNGISSGTRVAAYGIAGATLASACLIAAVAVGLGSLLLASETLFNLLRVLGVIYLCWLAYKLWRSEPAAIETGNMDKDTPHTSPKKAFLRCATVSLSNPKAILFFSAFLPQFVDAGQPLALQYFILGAVFLSIDAMVMLAYAMAGKRAARLLSAAGLKMINRGCAVVMAMLALALATFRRA</sequence>
<feature type="transmembrane region" description="Helical" evidence="6">
    <location>
        <begin position="187"/>
        <end position="206"/>
    </location>
</feature>
<keyword evidence="7" id="KW-0732">Signal</keyword>
<keyword evidence="2" id="KW-1003">Cell membrane</keyword>
<feature type="transmembrane region" description="Helical" evidence="6">
    <location>
        <begin position="41"/>
        <end position="67"/>
    </location>
</feature>
<evidence type="ECO:0000256" key="2">
    <source>
        <dbReference type="ARBA" id="ARBA00022475"/>
    </source>
</evidence>
<dbReference type="EMBL" id="BMED01000006">
    <property type="protein sequence ID" value="GGC94618.1"/>
    <property type="molecule type" value="Genomic_DNA"/>
</dbReference>
<evidence type="ECO:0000256" key="3">
    <source>
        <dbReference type="ARBA" id="ARBA00022692"/>
    </source>
</evidence>
<reference evidence="8" key="1">
    <citation type="journal article" date="2014" name="Int. J. Syst. Evol. Microbiol.">
        <title>Complete genome sequence of Corynebacterium casei LMG S-19264T (=DSM 44701T), isolated from a smear-ripened cheese.</title>
        <authorList>
            <consortium name="US DOE Joint Genome Institute (JGI-PGF)"/>
            <person name="Walter F."/>
            <person name="Albersmeier A."/>
            <person name="Kalinowski J."/>
            <person name="Ruckert C."/>
        </authorList>
    </citation>
    <scope>NUCLEOTIDE SEQUENCE</scope>
    <source>
        <strain evidence="8">CGMCC 1.10998</strain>
    </source>
</reference>
<evidence type="ECO:0000256" key="4">
    <source>
        <dbReference type="ARBA" id="ARBA00022989"/>
    </source>
</evidence>
<evidence type="ECO:0000256" key="5">
    <source>
        <dbReference type="ARBA" id="ARBA00023136"/>
    </source>
</evidence>
<dbReference type="Pfam" id="PF01810">
    <property type="entry name" value="LysE"/>
    <property type="match status" value="1"/>
</dbReference>
<keyword evidence="9" id="KW-1185">Reference proteome</keyword>